<evidence type="ECO:0000313" key="12">
    <source>
        <dbReference type="Proteomes" id="UP001303115"/>
    </source>
</evidence>
<dbReference type="SUPFAM" id="SSF53448">
    <property type="entry name" value="Nucleotide-diphospho-sugar transferases"/>
    <property type="match status" value="1"/>
</dbReference>
<name>A0AAN6P5H9_9PEZI</name>
<dbReference type="AlphaFoldDB" id="A0AAN6P5H9"/>
<evidence type="ECO:0000256" key="5">
    <source>
        <dbReference type="ARBA" id="ARBA00022692"/>
    </source>
</evidence>
<feature type="region of interest" description="Disordered" evidence="10">
    <location>
        <begin position="416"/>
        <end position="455"/>
    </location>
</feature>
<keyword evidence="11" id="KW-0328">Glycosyltransferase</keyword>
<keyword evidence="5" id="KW-0812">Transmembrane</keyword>
<keyword evidence="9" id="KW-0472">Membrane</keyword>
<evidence type="ECO:0000256" key="8">
    <source>
        <dbReference type="ARBA" id="ARBA00023034"/>
    </source>
</evidence>
<evidence type="ECO:0000256" key="1">
    <source>
        <dbReference type="ARBA" id="ARBA00004323"/>
    </source>
</evidence>
<keyword evidence="8" id="KW-0333">Golgi apparatus</keyword>
<keyword evidence="7" id="KW-1133">Transmembrane helix</keyword>
<reference evidence="12" key="1">
    <citation type="journal article" date="2023" name="Mol. Phylogenet. Evol.">
        <title>Genome-scale phylogeny and comparative genomics of the fungal order Sordariales.</title>
        <authorList>
            <person name="Hensen N."/>
            <person name="Bonometti L."/>
            <person name="Westerberg I."/>
            <person name="Brannstrom I.O."/>
            <person name="Guillou S."/>
            <person name="Cros-Aarteil S."/>
            <person name="Calhoun S."/>
            <person name="Haridas S."/>
            <person name="Kuo A."/>
            <person name="Mondo S."/>
            <person name="Pangilinan J."/>
            <person name="Riley R."/>
            <person name="LaButti K."/>
            <person name="Andreopoulos B."/>
            <person name="Lipzen A."/>
            <person name="Chen C."/>
            <person name="Yan M."/>
            <person name="Daum C."/>
            <person name="Ng V."/>
            <person name="Clum A."/>
            <person name="Steindorff A."/>
            <person name="Ohm R.A."/>
            <person name="Martin F."/>
            <person name="Silar P."/>
            <person name="Natvig D.O."/>
            <person name="Lalanne C."/>
            <person name="Gautier V."/>
            <person name="Ament-Velasquez S.L."/>
            <person name="Kruys A."/>
            <person name="Hutchinson M.I."/>
            <person name="Powell A.J."/>
            <person name="Barry K."/>
            <person name="Miller A.N."/>
            <person name="Grigoriev I.V."/>
            <person name="Debuchy R."/>
            <person name="Gladieux P."/>
            <person name="Hiltunen Thoren M."/>
            <person name="Johannesson H."/>
        </authorList>
    </citation>
    <scope>NUCLEOTIDE SEQUENCE [LARGE SCALE GENOMIC DNA]</scope>
    <source>
        <strain evidence="12">CBS 284.82</strain>
    </source>
</reference>
<keyword evidence="12" id="KW-1185">Reference proteome</keyword>
<dbReference type="InterPro" id="IPR029044">
    <property type="entry name" value="Nucleotide-diphossugar_trans"/>
</dbReference>
<feature type="compositionally biased region" description="Basic and acidic residues" evidence="10">
    <location>
        <begin position="438"/>
        <end position="454"/>
    </location>
</feature>
<dbReference type="GO" id="GO:0000139">
    <property type="term" value="C:Golgi membrane"/>
    <property type="evidence" value="ECO:0007669"/>
    <property type="project" value="UniProtKB-SubCell"/>
</dbReference>
<comment type="caution">
    <text evidence="11">The sequence shown here is derived from an EMBL/GenBank/DDBJ whole genome shotgun (WGS) entry which is preliminary data.</text>
</comment>
<dbReference type="GO" id="GO:0046354">
    <property type="term" value="P:mannan biosynthetic process"/>
    <property type="evidence" value="ECO:0007669"/>
    <property type="project" value="TreeGrafter"/>
</dbReference>
<dbReference type="GO" id="GO:0000026">
    <property type="term" value="F:alpha-1,2-mannosyltransferase activity"/>
    <property type="evidence" value="ECO:0007669"/>
    <property type="project" value="TreeGrafter"/>
</dbReference>
<dbReference type="InterPro" id="IPR022751">
    <property type="entry name" value="Alpha_mannosyltransferase"/>
</dbReference>
<evidence type="ECO:0000256" key="4">
    <source>
        <dbReference type="ARBA" id="ARBA00022679"/>
    </source>
</evidence>
<evidence type="ECO:0000256" key="10">
    <source>
        <dbReference type="SAM" id="MobiDB-lite"/>
    </source>
</evidence>
<evidence type="ECO:0000256" key="9">
    <source>
        <dbReference type="ARBA" id="ARBA00023136"/>
    </source>
</evidence>
<evidence type="ECO:0000256" key="2">
    <source>
        <dbReference type="ARBA" id="ARBA00004922"/>
    </source>
</evidence>
<dbReference type="PANTHER" id="PTHR31646:SF1">
    <property type="entry name" value="ALPHA-1,2-MANNOSYLTRANSFERASE MNN2"/>
    <property type="match status" value="1"/>
</dbReference>
<keyword evidence="4" id="KW-0808">Transferase</keyword>
<evidence type="ECO:0000313" key="11">
    <source>
        <dbReference type="EMBL" id="KAK4031990.1"/>
    </source>
</evidence>
<comment type="similarity">
    <text evidence="3">Belongs to the MNN1/MNT family.</text>
</comment>
<evidence type="ECO:0000256" key="3">
    <source>
        <dbReference type="ARBA" id="ARBA00009105"/>
    </source>
</evidence>
<protein>
    <submittedName>
        <fullName evidence="11">Mannosyltransferase putative-domain-containing protein</fullName>
    </submittedName>
</protein>
<evidence type="ECO:0000256" key="7">
    <source>
        <dbReference type="ARBA" id="ARBA00022989"/>
    </source>
</evidence>
<gene>
    <name evidence="11" type="ORF">C8A01DRAFT_41570</name>
</gene>
<comment type="subcellular location">
    <subcellularLocation>
        <location evidence="1">Golgi apparatus membrane</location>
        <topology evidence="1">Single-pass type II membrane protein</topology>
    </subcellularLocation>
</comment>
<organism evidence="11 12">
    <name type="scientific">Parachaetomium inaequale</name>
    <dbReference type="NCBI Taxonomy" id="2588326"/>
    <lineage>
        <taxon>Eukaryota</taxon>
        <taxon>Fungi</taxon>
        <taxon>Dikarya</taxon>
        <taxon>Ascomycota</taxon>
        <taxon>Pezizomycotina</taxon>
        <taxon>Sordariomycetes</taxon>
        <taxon>Sordariomycetidae</taxon>
        <taxon>Sordariales</taxon>
        <taxon>Chaetomiaceae</taxon>
        <taxon>Parachaetomium</taxon>
    </lineage>
</organism>
<sequence length="566" mass="63995">MPAARSLSRGAKYLLLALPLFLIFAYINTNDYARFFARPALPAAPAASDRRPENHDPTDWWLEFFTRLRATRVDLPPTVVDGRARGDNWRPDIDYARPELIRLTAAAEAKFRRSHADFVQQLSEFAHHLPYQADTTGIVTTAGATSFGQAVSLVLLTRQSGSRLPIEIVLDSSAAWVDFLCAHEMPRHNATCVRIGDLWAKLHPVITARFERFQWKSIALLASTFQNVLFLDADCFPALNPDPIFDKGAEPFTSAGFITWPDFWTPSASSVFYRVAGDVDVPPLTARATSESGVMVYDKARHADTLLLAAYYNYNGPAHFYTMLTQRAPGEGDKETFLQAALVLDALRRKGVYRPPTKWMRPGVGVKKGYWDVKTMPNVHGRTAKEKKWRGMFMQQMDPMEDYRVVMAAVEDANMKAKAKMEADKPSHKTSQQHARQRRESRPSDPNPQDHDDSTTAAYLTDSSFLATTGNLTMTPNRARYMFYHHNGIKPDFTRILDPASGIVAVDDTGRPIRMWGDPAWIMARTGRDVEKLWWEASVRVYCQQGMEQWGAVCAEMRRVYEAVYL</sequence>
<dbReference type="EMBL" id="MU854665">
    <property type="protein sequence ID" value="KAK4031990.1"/>
    <property type="molecule type" value="Genomic_DNA"/>
</dbReference>
<comment type="pathway">
    <text evidence="2">Protein modification; protein glycosylation.</text>
</comment>
<accession>A0AAN6P5H9</accession>
<feature type="compositionally biased region" description="Basic and acidic residues" evidence="10">
    <location>
        <begin position="416"/>
        <end position="427"/>
    </location>
</feature>
<dbReference type="PANTHER" id="PTHR31646">
    <property type="entry name" value="ALPHA-1,2-MANNOSYLTRANSFERASE MNN2"/>
    <property type="match status" value="1"/>
</dbReference>
<proteinExistence type="inferred from homology"/>
<keyword evidence="6" id="KW-0735">Signal-anchor</keyword>
<evidence type="ECO:0000256" key="6">
    <source>
        <dbReference type="ARBA" id="ARBA00022968"/>
    </source>
</evidence>
<dbReference type="Pfam" id="PF11051">
    <property type="entry name" value="Mannosyl_trans3"/>
    <property type="match status" value="2"/>
</dbReference>
<dbReference type="Proteomes" id="UP001303115">
    <property type="component" value="Unassembled WGS sequence"/>
</dbReference>